<dbReference type="EMBL" id="LVZM01003876">
    <property type="protein sequence ID" value="OUC47730.1"/>
    <property type="molecule type" value="Genomic_DNA"/>
</dbReference>
<name>A0A1Y3ESH9_9BILA</name>
<comment type="caution">
    <text evidence="1">The sequence shown here is derived from an EMBL/GenBank/DDBJ whole genome shotgun (WGS) entry which is preliminary data.</text>
</comment>
<reference evidence="1 2" key="1">
    <citation type="submission" date="2015-04" db="EMBL/GenBank/DDBJ databases">
        <title>Draft genome of the roundworm Trichinella nativa.</title>
        <authorList>
            <person name="Mitreva M."/>
        </authorList>
    </citation>
    <scope>NUCLEOTIDE SEQUENCE [LARGE SCALE GENOMIC DNA]</scope>
    <source>
        <strain evidence="1 2">ISS45</strain>
    </source>
</reference>
<dbReference type="AlphaFoldDB" id="A0A1Y3ESH9"/>
<dbReference type="Proteomes" id="UP000243006">
    <property type="component" value="Unassembled WGS sequence"/>
</dbReference>
<protein>
    <submittedName>
        <fullName evidence="1">Uncharacterized protein</fullName>
    </submittedName>
</protein>
<sequence length="36" mass="4136">MRMLLRFVFGRGAAYNPIILALDCCLNKRIEHSSLI</sequence>
<evidence type="ECO:0000313" key="2">
    <source>
        <dbReference type="Proteomes" id="UP000243006"/>
    </source>
</evidence>
<proteinExistence type="predicted"/>
<gene>
    <name evidence="1" type="ORF">D917_06704</name>
</gene>
<accession>A0A1Y3ESH9</accession>
<evidence type="ECO:0000313" key="1">
    <source>
        <dbReference type="EMBL" id="OUC47730.1"/>
    </source>
</evidence>
<organism evidence="1 2">
    <name type="scientific">Trichinella nativa</name>
    <dbReference type="NCBI Taxonomy" id="6335"/>
    <lineage>
        <taxon>Eukaryota</taxon>
        <taxon>Metazoa</taxon>
        <taxon>Ecdysozoa</taxon>
        <taxon>Nematoda</taxon>
        <taxon>Enoplea</taxon>
        <taxon>Dorylaimia</taxon>
        <taxon>Trichinellida</taxon>
        <taxon>Trichinellidae</taxon>
        <taxon>Trichinella</taxon>
    </lineage>
</organism>